<dbReference type="SUPFAM" id="SSF46785">
    <property type="entry name" value="Winged helix' DNA-binding domain"/>
    <property type="match status" value="1"/>
</dbReference>
<evidence type="ECO:0000256" key="2">
    <source>
        <dbReference type="ARBA" id="ARBA00023125"/>
    </source>
</evidence>
<dbReference type="InterPro" id="IPR000485">
    <property type="entry name" value="AsnC-type_HTH_dom"/>
</dbReference>
<keyword evidence="3" id="KW-0804">Transcription</keyword>
<comment type="caution">
    <text evidence="5">The sequence shown here is derived from an EMBL/GenBank/DDBJ whole genome shotgun (WGS) entry which is preliminary data.</text>
</comment>
<dbReference type="SMART" id="SM00344">
    <property type="entry name" value="HTH_ASNC"/>
    <property type="match status" value="1"/>
</dbReference>
<keyword evidence="2" id="KW-0238">DNA-binding</keyword>
<dbReference type="PROSITE" id="PS00519">
    <property type="entry name" value="HTH_ASNC_1"/>
    <property type="match status" value="1"/>
</dbReference>
<dbReference type="CDD" id="cd00090">
    <property type="entry name" value="HTH_ARSR"/>
    <property type="match status" value="1"/>
</dbReference>
<feature type="domain" description="HTH asnC-type" evidence="4">
    <location>
        <begin position="1"/>
        <end position="62"/>
    </location>
</feature>
<dbReference type="Pfam" id="PF01037">
    <property type="entry name" value="AsnC_trans_reg"/>
    <property type="match status" value="1"/>
</dbReference>
<dbReference type="PRINTS" id="PR00033">
    <property type="entry name" value="HTHASNC"/>
</dbReference>
<reference evidence="6" key="1">
    <citation type="journal article" date="2022" name="ISME J.">
        <title>Genetic and phylogenetic analysis of dissimilatory iodate-reducing bacteria identifies potential niches across the world's oceans.</title>
        <authorList>
            <person name="Reyes-Umana V."/>
            <person name="Henning Z."/>
            <person name="Lee K."/>
            <person name="Barnum T.P."/>
            <person name="Coates J.D."/>
        </authorList>
    </citation>
    <scope>NUCLEOTIDE SEQUENCE [LARGE SCALE GENOMIC DNA]</scope>
    <source>
        <strain evidence="6">IR12</strain>
    </source>
</reference>
<dbReference type="InterPro" id="IPR019885">
    <property type="entry name" value="Tscrpt_reg_HTH_AsnC-type_CS"/>
</dbReference>
<dbReference type="PANTHER" id="PTHR30154:SF34">
    <property type="entry name" value="TRANSCRIPTIONAL REGULATOR AZLB"/>
    <property type="match status" value="1"/>
</dbReference>
<name>A0A944DM26_DENI1</name>
<dbReference type="AlphaFoldDB" id="A0A944DM26"/>
<dbReference type="InterPro" id="IPR011991">
    <property type="entry name" value="ArsR-like_HTH"/>
</dbReference>
<sequence>MDKVDAKILSALQDDARMTVAELSERVALTSSPCWRRVKALEETGVIRGYHAELDPRRLGYDVTAFVNVMLENHRADLGDSFEIAVQGIPQVVACHNVSGRYDFMLEVVAPDLEAFGEFARNVLRTLPGVKEIYSSFSLKSIKRTRSIPIPPA</sequence>
<keyword evidence="6" id="KW-1185">Reference proteome</keyword>
<dbReference type="InterPro" id="IPR011008">
    <property type="entry name" value="Dimeric_a/b-barrel"/>
</dbReference>
<dbReference type="SUPFAM" id="SSF54909">
    <property type="entry name" value="Dimeric alpha+beta barrel"/>
    <property type="match status" value="1"/>
</dbReference>
<evidence type="ECO:0000256" key="3">
    <source>
        <dbReference type="ARBA" id="ARBA00023163"/>
    </source>
</evidence>
<dbReference type="GO" id="GO:0043565">
    <property type="term" value="F:sequence-specific DNA binding"/>
    <property type="evidence" value="ECO:0007669"/>
    <property type="project" value="InterPro"/>
</dbReference>
<keyword evidence="1" id="KW-0805">Transcription regulation</keyword>
<dbReference type="GO" id="GO:0043200">
    <property type="term" value="P:response to amino acid"/>
    <property type="evidence" value="ECO:0007669"/>
    <property type="project" value="TreeGrafter"/>
</dbReference>
<dbReference type="GO" id="GO:0006355">
    <property type="term" value="P:regulation of DNA-templated transcription"/>
    <property type="evidence" value="ECO:0007669"/>
    <property type="project" value="UniProtKB-ARBA"/>
</dbReference>
<evidence type="ECO:0000259" key="4">
    <source>
        <dbReference type="PROSITE" id="PS50956"/>
    </source>
</evidence>
<dbReference type="InterPro" id="IPR019887">
    <property type="entry name" value="Tscrpt_reg_AsnC/Lrp_C"/>
</dbReference>
<dbReference type="EMBL" id="JAEKFT010000007">
    <property type="protein sequence ID" value="MBT0961159.1"/>
    <property type="molecule type" value="Genomic_DNA"/>
</dbReference>
<proteinExistence type="predicted"/>
<accession>A0A944DM26</accession>
<evidence type="ECO:0000256" key="1">
    <source>
        <dbReference type="ARBA" id="ARBA00023015"/>
    </source>
</evidence>
<dbReference type="PANTHER" id="PTHR30154">
    <property type="entry name" value="LEUCINE-RESPONSIVE REGULATORY PROTEIN"/>
    <property type="match status" value="1"/>
</dbReference>
<dbReference type="FunFam" id="1.10.10.10:FF:000186">
    <property type="entry name" value="AsnC family transcriptional regulator"/>
    <property type="match status" value="1"/>
</dbReference>
<dbReference type="InterPro" id="IPR036388">
    <property type="entry name" value="WH-like_DNA-bd_sf"/>
</dbReference>
<dbReference type="Gene3D" id="3.30.70.920">
    <property type="match status" value="1"/>
</dbReference>
<organism evidence="5 6">
    <name type="scientific">Denitromonas iodatirespirans</name>
    <dbReference type="NCBI Taxonomy" id="2795389"/>
    <lineage>
        <taxon>Bacteria</taxon>
        <taxon>Pseudomonadati</taxon>
        <taxon>Pseudomonadota</taxon>
        <taxon>Betaproteobacteria</taxon>
        <taxon>Rhodocyclales</taxon>
        <taxon>Zoogloeaceae</taxon>
        <taxon>Denitromonas</taxon>
    </lineage>
</organism>
<evidence type="ECO:0000313" key="6">
    <source>
        <dbReference type="Proteomes" id="UP000694660"/>
    </source>
</evidence>
<dbReference type="Pfam" id="PF13412">
    <property type="entry name" value="HTH_24"/>
    <property type="match status" value="1"/>
</dbReference>
<dbReference type="GO" id="GO:0005829">
    <property type="term" value="C:cytosol"/>
    <property type="evidence" value="ECO:0007669"/>
    <property type="project" value="TreeGrafter"/>
</dbReference>
<dbReference type="Gene3D" id="1.10.10.10">
    <property type="entry name" value="Winged helix-like DNA-binding domain superfamily/Winged helix DNA-binding domain"/>
    <property type="match status" value="1"/>
</dbReference>
<dbReference type="PROSITE" id="PS50956">
    <property type="entry name" value="HTH_ASNC_2"/>
    <property type="match status" value="1"/>
</dbReference>
<dbReference type="InterPro" id="IPR019888">
    <property type="entry name" value="Tscrpt_reg_AsnC-like"/>
</dbReference>
<dbReference type="Proteomes" id="UP000694660">
    <property type="component" value="Unassembled WGS sequence"/>
</dbReference>
<dbReference type="InterPro" id="IPR036390">
    <property type="entry name" value="WH_DNA-bd_sf"/>
</dbReference>
<dbReference type="RefSeq" id="WP_214360918.1">
    <property type="nucleotide sequence ID" value="NZ_JAEKFT010000007.1"/>
</dbReference>
<gene>
    <name evidence="5" type="ORF">I8J34_08225</name>
</gene>
<protein>
    <submittedName>
        <fullName evidence="5">Lrp/AsnC family transcriptional regulator</fullName>
    </submittedName>
</protein>
<evidence type="ECO:0000313" key="5">
    <source>
        <dbReference type="EMBL" id="MBT0961159.1"/>
    </source>
</evidence>